<feature type="compositionally biased region" description="Basic and acidic residues" evidence="1">
    <location>
        <begin position="32"/>
        <end position="43"/>
    </location>
</feature>
<accession>A0AAD7WRC0</accession>
<proteinExistence type="predicted"/>
<keyword evidence="3" id="KW-1185">Reference proteome</keyword>
<feature type="non-terminal residue" evidence="2">
    <location>
        <position position="1"/>
    </location>
</feature>
<feature type="region of interest" description="Disordered" evidence="1">
    <location>
        <begin position="1"/>
        <end position="57"/>
    </location>
</feature>
<name>A0AAD7WRC0_9TELE</name>
<gene>
    <name evidence="2" type="ORF">AAFF_G00304160</name>
</gene>
<organism evidence="2 3">
    <name type="scientific">Aldrovandia affinis</name>
    <dbReference type="NCBI Taxonomy" id="143900"/>
    <lineage>
        <taxon>Eukaryota</taxon>
        <taxon>Metazoa</taxon>
        <taxon>Chordata</taxon>
        <taxon>Craniata</taxon>
        <taxon>Vertebrata</taxon>
        <taxon>Euteleostomi</taxon>
        <taxon>Actinopterygii</taxon>
        <taxon>Neopterygii</taxon>
        <taxon>Teleostei</taxon>
        <taxon>Notacanthiformes</taxon>
        <taxon>Halosauridae</taxon>
        <taxon>Aldrovandia</taxon>
    </lineage>
</organism>
<dbReference type="EMBL" id="JAINUG010000044">
    <property type="protein sequence ID" value="KAJ8406185.1"/>
    <property type="molecule type" value="Genomic_DNA"/>
</dbReference>
<reference evidence="2" key="1">
    <citation type="journal article" date="2023" name="Science">
        <title>Genome structures resolve the early diversification of teleost fishes.</title>
        <authorList>
            <person name="Parey E."/>
            <person name="Louis A."/>
            <person name="Montfort J."/>
            <person name="Bouchez O."/>
            <person name="Roques C."/>
            <person name="Iampietro C."/>
            <person name="Lluch J."/>
            <person name="Castinel A."/>
            <person name="Donnadieu C."/>
            <person name="Desvignes T."/>
            <person name="Floi Bucao C."/>
            <person name="Jouanno E."/>
            <person name="Wen M."/>
            <person name="Mejri S."/>
            <person name="Dirks R."/>
            <person name="Jansen H."/>
            <person name="Henkel C."/>
            <person name="Chen W.J."/>
            <person name="Zahm M."/>
            <person name="Cabau C."/>
            <person name="Klopp C."/>
            <person name="Thompson A.W."/>
            <person name="Robinson-Rechavi M."/>
            <person name="Braasch I."/>
            <person name="Lecointre G."/>
            <person name="Bobe J."/>
            <person name="Postlethwait J.H."/>
            <person name="Berthelot C."/>
            <person name="Roest Crollius H."/>
            <person name="Guiguen Y."/>
        </authorList>
    </citation>
    <scope>NUCLEOTIDE SEQUENCE</scope>
    <source>
        <strain evidence="2">NC1722</strain>
    </source>
</reference>
<dbReference type="Proteomes" id="UP001221898">
    <property type="component" value="Unassembled WGS sequence"/>
</dbReference>
<dbReference type="AlphaFoldDB" id="A0AAD7WRC0"/>
<sequence length="188" mass="21678">KREEERERAGERERERKGERGGEARTAQFPHCSRDRQRERSADLRQGGNDVGSPTPWLTDRYALAEAHWETGNHSDRGREGRACRKAQIGKRKTSVSPIALPGKLRVALHPHPRRLRGELSFNKVFKRKRSEMGLSLSSRCYRARGKTTAWIQHLACAHTHTHTHTHTLTCETAAWIQHQHLFLTRKV</sequence>
<evidence type="ECO:0000313" key="3">
    <source>
        <dbReference type="Proteomes" id="UP001221898"/>
    </source>
</evidence>
<comment type="caution">
    <text evidence="2">The sequence shown here is derived from an EMBL/GenBank/DDBJ whole genome shotgun (WGS) entry which is preliminary data.</text>
</comment>
<evidence type="ECO:0000313" key="2">
    <source>
        <dbReference type="EMBL" id="KAJ8406185.1"/>
    </source>
</evidence>
<feature type="compositionally biased region" description="Basic and acidic residues" evidence="1">
    <location>
        <begin position="1"/>
        <end position="23"/>
    </location>
</feature>
<protein>
    <submittedName>
        <fullName evidence="2">Uncharacterized protein</fullName>
    </submittedName>
</protein>
<evidence type="ECO:0000256" key="1">
    <source>
        <dbReference type="SAM" id="MobiDB-lite"/>
    </source>
</evidence>